<dbReference type="PROSITE" id="PS51257">
    <property type="entry name" value="PROKAR_LIPOPROTEIN"/>
    <property type="match status" value="1"/>
</dbReference>
<organism evidence="4 5">
    <name type="scientific">Mycolicibacterium mucogenicum</name>
    <name type="common">Mycobacterium mucogenicum</name>
    <dbReference type="NCBI Taxonomy" id="56689"/>
    <lineage>
        <taxon>Bacteria</taxon>
        <taxon>Bacillati</taxon>
        <taxon>Actinomycetota</taxon>
        <taxon>Actinomycetes</taxon>
        <taxon>Mycobacteriales</taxon>
        <taxon>Mycobacteriaceae</taxon>
        <taxon>Mycolicibacterium</taxon>
    </lineage>
</organism>
<evidence type="ECO:0000313" key="4">
    <source>
        <dbReference type="EMBL" id="OBJ40446.1"/>
    </source>
</evidence>
<comment type="caution">
    <text evidence="4">The sequence shown here is derived from an EMBL/GenBank/DDBJ whole genome shotgun (WGS) entry which is preliminary data.</text>
</comment>
<keyword evidence="1" id="KW-0732">Signal</keyword>
<name>A0A1A3GYJ3_MYCMU</name>
<dbReference type="Pfam" id="PF24092">
    <property type="entry name" value="DUF7373_C"/>
    <property type="match status" value="1"/>
</dbReference>
<feature type="chain" id="PRO_5038795145" evidence="1">
    <location>
        <begin position="19"/>
        <end position="424"/>
    </location>
</feature>
<dbReference type="OrthoDB" id="4569937at2"/>
<evidence type="ECO:0000256" key="1">
    <source>
        <dbReference type="SAM" id="SignalP"/>
    </source>
</evidence>
<dbReference type="Proteomes" id="UP000093898">
    <property type="component" value="Unassembled WGS sequence"/>
</dbReference>
<dbReference type="AlphaFoldDB" id="A0A1A3GYJ3"/>
<feature type="signal peptide" evidence="1">
    <location>
        <begin position="1"/>
        <end position="18"/>
    </location>
</feature>
<evidence type="ECO:0000259" key="3">
    <source>
        <dbReference type="Pfam" id="PF24092"/>
    </source>
</evidence>
<feature type="domain" description="DUF7373" evidence="3">
    <location>
        <begin position="279"/>
        <end position="422"/>
    </location>
</feature>
<dbReference type="InterPro" id="IPR056463">
    <property type="entry name" value="DUF7373_C"/>
</dbReference>
<reference evidence="4 5" key="1">
    <citation type="submission" date="2016-06" db="EMBL/GenBank/DDBJ databases">
        <authorList>
            <person name="Kjaerup R.B."/>
            <person name="Dalgaard T.S."/>
            <person name="Juul-Madsen H.R."/>
        </authorList>
    </citation>
    <scope>NUCLEOTIDE SEQUENCE [LARGE SCALE GENOMIC DNA]</scope>
    <source>
        <strain evidence="4 5">1127319.6</strain>
    </source>
</reference>
<dbReference type="Pfam" id="PF24088">
    <property type="entry name" value="DUF7373"/>
    <property type="match status" value="1"/>
</dbReference>
<dbReference type="STRING" id="56689.GCA_001291445_00878"/>
<accession>A0A1A3GYJ3</accession>
<dbReference type="RefSeq" id="WP_064982261.1">
    <property type="nucleotide sequence ID" value="NZ_LZLC01000157.1"/>
</dbReference>
<gene>
    <name evidence="4" type="ORF">A5630_01750</name>
</gene>
<sequence>MGIRKLALAVVTCVCVVAGCSTTTTGTARFGGSLSDPEPDVSQLRTGNYQIKPSTPFFSAGPNPLTQSIVESTRMAEYVVGPWEIDASVTKPGAIGTGTMTSEFGVDNILGVSKDNVMQGIARAHNLVAGFGSYRSSGSKDSDLEIQNAVLMFPDDAQAAAAAGEFTAQFGPIVATPFPTYPVQISVGVGTVPALGVDYGTGASGVAAYTAQGRFVLYQFVSAKATKSTNAPLRAKLLASDLLGRQQSLIKSFVPTEPAKLADLPKDPSDDQLLSKTITTPDRQQGVLIGTWRPRAWLHFESDPVSMTTQFERAGVQWVTQRWGRVYQAPNADSAAQLLDATSALTMTNPDVQMAGPVPGFPGARCFEHLRDFARPDATVTWRILGWHYSCLARTDRFVFQVFADDETAVDQQISAQYRVLSGK</sequence>
<dbReference type="EMBL" id="LZLC01000157">
    <property type="protein sequence ID" value="OBJ40446.1"/>
    <property type="molecule type" value="Genomic_DNA"/>
</dbReference>
<evidence type="ECO:0000313" key="5">
    <source>
        <dbReference type="Proteomes" id="UP000093898"/>
    </source>
</evidence>
<protein>
    <submittedName>
        <fullName evidence="4">Uncharacterized protein</fullName>
    </submittedName>
</protein>
<dbReference type="InterPro" id="IPR055797">
    <property type="entry name" value="DUF7373"/>
</dbReference>
<feature type="domain" description="DUF7373" evidence="2">
    <location>
        <begin position="61"/>
        <end position="265"/>
    </location>
</feature>
<proteinExistence type="predicted"/>
<evidence type="ECO:0000259" key="2">
    <source>
        <dbReference type="Pfam" id="PF24088"/>
    </source>
</evidence>